<feature type="coiled-coil region" evidence="7">
    <location>
        <begin position="170"/>
        <end position="204"/>
    </location>
</feature>
<dbReference type="Gene3D" id="6.10.250.1080">
    <property type="match status" value="1"/>
</dbReference>
<feature type="compositionally biased region" description="Low complexity" evidence="8">
    <location>
        <begin position="306"/>
        <end position="345"/>
    </location>
</feature>
<feature type="compositionally biased region" description="Polar residues" evidence="8">
    <location>
        <begin position="643"/>
        <end position="653"/>
    </location>
</feature>
<feature type="compositionally biased region" description="Polar residues" evidence="8">
    <location>
        <begin position="365"/>
        <end position="374"/>
    </location>
</feature>
<dbReference type="Pfam" id="PF04880">
    <property type="entry name" value="NUDE_C"/>
    <property type="match status" value="1"/>
</dbReference>
<dbReference type="PANTHER" id="PTHR10921">
    <property type="entry name" value="NUCLEAR DISTRIBUTION PROTEIN NUDE HOMOLOG 1"/>
    <property type="match status" value="1"/>
</dbReference>
<dbReference type="InterPro" id="IPR033494">
    <property type="entry name" value="NUDE"/>
</dbReference>
<accession>A0A4Y7QMV6</accession>
<evidence type="ECO:0000256" key="1">
    <source>
        <dbReference type="ARBA" id="ARBA00004245"/>
    </source>
</evidence>
<feature type="compositionally biased region" description="Low complexity" evidence="8">
    <location>
        <begin position="492"/>
        <end position="507"/>
    </location>
</feature>
<feature type="compositionally biased region" description="Polar residues" evidence="8">
    <location>
        <begin position="601"/>
        <end position="611"/>
    </location>
</feature>
<feature type="region of interest" description="Disordered" evidence="8">
    <location>
        <begin position="208"/>
        <end position="231"/>
    </location>
</feature>
<dbReference type="STRING" id="50990.A0A4Y7QMV6"/>
<feature type="region of interest" description="Disordered" evidence="8">
    <location>
        <begin position="303"/>
        <end position="376"/>
    </location>
</feature>
<evidence type="ECO:0000256" key="5">
    <source>
        <dbReference type="ARBA" id="ARBA00023054"/>
    </source>
</evidence>
<proteinExistence type="inferred from homology"/>
<evidence type="ECO:0000256" key="7">
    <source>
        <dbReference type="SAM" id="Coils"/>
    </source>
</evidence>
<dbReference type="GO" id="GO:0051642">
    <property type="term" value="P:centrosome localization"/>
    <property type="evidence" value="ECO:0007669"/>
    <property type="project" value="TreeGrafter"/>
</dbReference>
<dbReference type="OrthoDB" id="5877028at2759"/>
<evidence type="ECO:0000256" key="3">
    <source>
        <dbReference type="ARBA" id="ARBA00022490"/>
    </source>
</evidence>
<feature type="region of interest" description="Disordered" evidence="8">
    <location>
        <begin position="247"/>
        <end position="288"/>
    </location>
</feature>
<dbReference type="GO" id="GO:0005874">
    <property type="term" value="C:microtubule"/>
    <property type="evidence" value="ECO:0007669"/>
    <property type="project" value="UniProtKB-KW"/>
</dbReference>
<evidence type="ECO:0000256" key="2">
    <source>
        <dbReference type="ARBA" id="ARBA00007429"/>
    </source>
</evidence>
<keyword evidence="11" id="KW-1185">Reference proteome</keyword>
<dbReference type="InterPro" id="IPR006964">
    <property type="entry name" value="NUDE_dom"/>
</dbReference>
<gene>
    <name evidence="10" type="ORF">BD410DRAFT_834493</name>
</gene>
<keyword evidence="5 7" id="KW-0175">Coiled coil</keyword>
<comment type="similarity">
    <text evidence="2">Belongs to the nudE family.</text>
</comment>
<feature type="compositionally biased region" description="Polar residues" evidence="8">
    <location>
        <begin position="416"/>
        <end position="435"/>
    </location>
</feature>
<evidence type="ECO:0000313" key="11">
    <source>
        <dbReference type="Proteomes" id="UP000294933"/>
    </source>
</evidence>
<feature type="compositionally biased region" description="Low complexity" evidence="8">
    <location>
        <begin position="214"/>
        <end position="228"/>
    </location>
</feature>
<dbReference type="VEuPathDB" id="FungiDB:BD410DRAFT_834493"/>
<dbReference type="EMBL" id="ML170157">
    <property type="protein sequence ID" value="TDL28382.1"/>
    <property type="molecule type" value="Genomic_DNA"/>
</dbReference>
<dbReference type="GO" id="GO:0000132">
    <property type="term" value="P:establishment of mitotic spindle orientation"/>
    <property type="evidence" value="ECO:0007669"/>
    <property type="project" value="TreeGrafter"/>
</dbReference>
<feature type="compositionally biased region" description="Polar residues" evidence="8">
    <location>
        <begin position="448"/>
        <end position="460"/>
    </location>
</feature>
<dbReference type="Proteomes" id="UP000294933">
    <property type="component" value="Unassembled WGS sequence"/>
</dbReference>
<reference evidence="10 11" key="1">
    <citation type="submission" date="2018-06" db="EMBL/GenBank/DDBJ databases">
        <title>A transcriptomic atlas of mushroom development highlights an independent origin of complex multicellularity.</title>
        <authorList>
            <consortium name="DOE Joint Genome Institute"/>
            <person name="Krizsan K."/>
            <person name="Almasi E."/>
            <person name="Merenyi Z."/>
            <person name="Sahu N."/>
            <person name="Viragh M."/>
            <person name="Koszo T."/>
            <person name="Mondo S."/>
            <person name="Kiss B."/>
            <person name="Balint B."/>
            <person name="Kues U."/>
            <person name="Barry K."/>
            <person name="Hegedus J.C."/>
            <person name="Henrissat B."/>
            <person name="Johnson J."/>
            <person name="Lipzen A."/>
            <person name="Ohm R."/>
            <person name="Nagy I."/>
            <person name="Pangilinan J."/>
            <person name="Yan J."/>
            <person name="Xiong Y."/>
            <person name="Grigoriev I.V."/>
            <person name="Hibbett D.S."/>
            <person name="Nagy L.G."/>
        </authorList>
    </citation>
    <scope>NUCLEOTIDE SEQUENCE [LARGE SCALE GENOMIC DNA]</scope>
    <source>
        <strain evidence="10 11">SZMC22713</strain>
    </source>
</reference>
<evidence type="ECO:0000256" key="8">
    <source>
        <dbReference type="SAM" id="MobiDB-lite"/>
    </source>
</evidence>
<feature type="region of interest" description="Disordered" evidence="8">
    <location>
        <begin position="416"/>
        <end position="669"/>
    </location>
</feature>
<feature type="coiled-coil region" evidence="7">
    <location>
        <begin position="47"/>
        <end position="99"/>
    </location>
</feature>
<feature type="compositionally biased region" description="Basic and acidic residues" evidence="8">
    <location>
        <begin position="436"/>
        <end position="446"/>
    </location>
</feature>
<dbReference type="GO" id="GO:0000776">
    <property type="term" value="C:kinetochore"/>
    <property type="evidence" value="ECO:0007669"/>
    <property type="project" value="TreeGrafter"/>
</dbReference>
<protein>
    <recommendedName>
        <fullName evidence="9">NUDE domain-containing protein</fullName>
    </recommendedName>
</protein>
<dbReference type="GO" id="GO:0047496">
    <property type="term" value="P:vesicle transport along microtubule"/>
    <property type="evidence" value="ECO:0007669"/>
    <property type="project" value="TreeGrafter"/>
</dbReference>
<dbReference type="AlphaFoldDB" id="A0A4Y7QMV6"/>
<feature type="compositionally biased region" description="Polar residues" evidence="8">
    <location>
        <begin position="567"/>
        <end position="584"/>
    </location>
</feature>
<feature type="compositionally biased region" description="Low complexity" evidence="8">
    <location>
        <begin position="256"/>
        <end position="276"/>
    </location>
</feature>
<feature type="domain" description="NUDE" evidence="9">
    <location>
        <begin position="153"/>
        <end position="328"/>
    </location>
</feature>
<keyword evidence="6" id="KW-0206">Cytoskeleton</keyword>
<dbReference type="GO" id="GO:0007059">
    <property type="term" value="P:chromosome segregation"/>
    <property type="evidence" value="ECO:0007669"/>
    <property type="project" value="TreeGrafter"/>
</dbReference>
<sequence length="690" mass="74309">MTAVLSATDALRRDRIMSSHDDNQINYSPGSASTDWKEKYYEAADMLAETRAELDDFQHSSKELEEELERELERTEKAQNELRMKVSKVEAERDEWKSKFMSLQTTHNTTTTSLQRELDTVRQSHQQLKVQMRELEMGNDDLERNERAVTSTLADMEGKYSRVLEEKILLEHELLDKASLEEQCQRLKDELTDAALEVTVLKERIAQAQSAPQLMESESSSTPSSLMPYGPLADEDILKMRPPSELLLSDLGRGSGESTSTSASGSSGDSTSPPTTVENTPVPLQRKNSTAGQTALLKRAGFPSFRANNSPSGSPSALPLSRSSTMPSFSPSRGPRTPTQTTRPPLAHRNMTEASLASSSSAMSTQPGTASRSKGVQMVSEMRARVRNLEQKLHTRVPRLRMGSITSRAAANSIPTTVFGFSTNTPENPRGSTRKMSTESENEKKKSAGNSGKQKVNGDTSGWVLIMEDGASPTPKKEKRRSSSPSGIPFHPAASTNTPTASAAGPSGMRRPQSRLSVSTDGRGSARSTTTTSSIPSPSSRPATPTFLPVPTSGLYGQGKPGLKRSTGPQPKRSSLGSSVSPNFLQPPHALEGMSRERPMSFQSSLMASTSHDLKALPPTPPNPNPNVTVRPGRGSGGATHNVLAQSRLSRPTSLGVGRKSLDTVSDDGGVEAAKRVRAGSTAALGGRLT</sequence>
<keyword evidence="3" id="KW-0963">Cytoplasm</keyword>
<dbReference type="GO" id="GO:0005871">
    <property type="term" value="C:kinesin complex"/>
    <property type="evidence" value="ECO:0007669"/>
    <property type="project" value="TreeGrafter"/>
</dbReference>
<organism evidence="10 11">
    <name type="scientific">Rickenella mellea</name>
    <dbReference type="NCBI Taxonomy" id="50990"/>
    <lineage>
        <taxon>Eukaryota</taxon>
        <taxon>Fungi</taxon>
        <taxon>Dikarya</taxon>
        <taxon>Basidiomycota</taxon>
        <taxon>Agaricomycotina</taxon>
        <taxon>Agaricomycetes</taxon>
        <taxon>Hymenochaetales</taxon>
        <taxon>Rickenellaceae</taxon>
        <taxon>Rickenella</taxon>
    </lineage>
</organism>
<feature type="compositionally biased region" description="Low complexity" evidence="8">
    <location>
        <begin position="354"/>
        <end position="364"/>
    </location>
</feature>
<keyword evidence="4" id="KW-0493">Microtubule</keyword>
<evidence type="ECO:0000256" key="4">
    <source>
        <dbReference type="ARBA" id="ARBA00022701"/>
    </source>
</evidence>
<name>A0A4Y7QMV6_9AGAM</name>
<feature type="compositionally biased region" description="Low complexity" evidence="8">
    <location>
        <begin position="525"/>
        <end position="546"/>
    </location>
</feature>
<comment type="subcellular location">
    <subcellularLocation>
        <location evidence="1">Cytoplasm</location>
        <location evidence="1">Cytoskeleton</location>
    </subcellularLocation>
</comment>
<evidence type="ECO:0000259" key="9">
    <source>
        <dbReference type="Pfam" id="PF04880"/>
    </source>
</evidence>
<dbReference type="GO" id="GO:0008017">
    <property type="term" value="F:microtubule binding"/>
    <property type="evidence" value="ECO:0007669"/>
    <property type="project" value="InterPro"/>
</dbReference>
<evidence type="ECO:0000313" key="10">
    <source>
        <dbReference type="EMBL" id="TDL28382.1"/>
    </source>
</evidence>
<dbReference type="PANTHER" id="PTHR10921:SF1">
    <property type="entry name" value="NUCLEAR DISTRIBUTION PROTEIN NUDE HOMOLOG"/>
    <property type="match status" value="1"/>
</dbReference>
<evidence type="ECO:0000256" key="6">
    <source>
        <dbReference type="ARBA" id="ARBA00023212"/>
    </source>
</evidence>
<dbReference type="GO" id="GO:0007020">
    <property type="term" value="P:microtubule nucleation"/>
    <property type="evidence" value="ECO:0007669"/>
    <property type="project" value="TreeGrafter"/>
</dbReference>